<evidence type="ECO:0000313" key="1">
    <source>
        <dbReference type="EMBL" id="GAH77734.1"/>
    </source>
</evidence>
<accession>X1JHC8</accession>
<reference evidence="1" key="1">
    <citation type="journal article" date="2014" name="Front. Microbiol.">
        <title>High frequency of phylogenetically diverse reductive dehalogenase-homologous genes in deep subseafloor sedimentary metagenomes.</title>
        <authorList>
            <person name="Kawai M."/>
            <person name="Futagami T."/>
            <person name="Toyoda A."/>
            <person name="Takaki Y."/>
            <person name="Nishi S."/>
            <person name="Hori S."/>
            <person name="Arai W."/>
            <person name="Tsubouchi T."/>
            <person name="Morono Y."/>
            <person name="Uchiyama I."/>
            <person name="Ito T."/>
            <person name="Fujiyama A."/>
            <person name="Inagaki F."/>
            <person name="Takami H."/>
        </authorList>
    </citation>
    <scope>NUCLEOTIDE SEQUENCE</scope>
    <source>
        <strain evidence="1">Expedition CK06-06</strain>
    </source>
</reference>
<feature type="non-terminal residue" evidence="1">
    <location>
        <position position="44"/>
    </location>
</feature>
<sequence length="44" mass="4965">MNRPCLIPAVVKGQTYHFRELAWECIANDRNNPGPPVLIMGSVR</sequence>
<comment type="caution">
    <text evidence="1">The sequence shown here is derived from an EMBL/GenBank/DDBJ whole genome shotgun (WGS) entry which is preliminary data.</text>
</comment>
<gene>
    <name evidence="1" type="ORF">S03H2_60658</name>
</gene>
<name>X1JHC8_9ZZZZ</name>
<organism evidence="1">
    <name type="scientific">marine sediment metagenome</name>
    <dbReference type="NCBI Taxonomy" id="412755"/>
    <lineage>
        <taxon>unclassified sequences</taxon>
        <taxon>metagenomes</taxon>
        <taxon>ecological metagenomes</taxon>
    </lineage>
</organism>
<dbReference type="EMBL" id="BARU01039107">
    <property type="protein sequence ID" value="GAH77734.1"/>
    <property type="molecule type" value="Genomic_DNA"/>
</dbReference>
<proteinExistence type="predicted"/>
<dbReference type="AlphaFoldDB" id="X1JHC8"/>
<protein>
    <submittedName>
        <fullName evidence="1">Uncharacterized protein</fullName>
    </submittedName>
</protein>